<feature type="transmembrane region" description="Helical" evidence="6">
    <location>
        <begin position="253"/>
        <end position="272"/>
    </location>
</feature>
<keyword evidence="2" id="KW-1003">Cell membrane</keyword>
<dbReference type="RefSeq" id="WP_171226773.1">
    <property type="nucleotide sequence ID" value="NZ_CP053085.1"/>
</dbReference>
<dbReference type="Proteomes" id="UP000500938">
    <property type="component" value="Chromosome"/>
</dbReference>
<keyword evidence="6" id="KW-0812">Transmembrane</keyword>
<keyword evidence="3" id="KW-0328">Glycosyltransferase</keyword>
<accession>A0A6M4IUA7</accession>
<dbReference type="PANTHER" id="PTHR43646:SF2">
    <property type="entry name" value="GLYCOSYLTRANSFERASE 2-LIKE DOMAIN-CONTAINING PROTEIN"/>
    <property type="match status" value="1"/>
</dbReference>
<dbReference type="InterPro" id="IPR029044">
    <property type="entry name" value="Nucleotide-diphossugar_trans"/>
</dbReference>
<keyword evidence="4 8" id="KW-0808">Transferase</keyword>
<keyword evidence="5 6" id="KW-0472">Membrane</keyword>
<comment type="subcellular location">
    <subcellularLocation>
        <location evidence="1">Cell membrane</location>
    </subcellularLocation>
</comment>
<reference evidence="8 9" key="1">
    <citation type="submission" date="2020-05" db="EMBL/GenBank/DDBJ databases">
        <title>Complete genome sequence of Gemmatimonas greenlandica TET16.</title>
        <authorList>
            <person name="Zeng Y."/>
        </authorList>
    </citation>
    <scope>NUCLEOTIDE SEQUENCE [LARGE SCALE GENOMIC DNA]</scope>
    <source>
        <strain evidence="8 9">TET16</strain>
    </source>
</reference>
<name>A0A6M4IUA7_9BACT</name>
<evidence type="ECO:0000313" key="9">
    <source>
        <dbReference type="Proteomes" id="UP000500938"/>
    </source>
</evidence>
<evidence type="ECO:0000256" key="4">
    <source>
        <dbReference type="ARBA" id="ARBA00022679"/>
    </source>
</evidence>
<evidence type="ECO:0000256" key="3">
    <source>
        <dbReference type="ARBA" id="ARBA00022676"/>
    </source>
</evidence>
<dbReference type="PANTHER" id="PTHR43646">
    <property type="entry name" value="GLYCOSYLTRANSFERASE"/>
    <property type="match status" value="1"/>
</dbReference>
<evidence type="ECO:0000256" key="6">
    <source>
        <dbReference type="SAM" id="Phobius"/>
    </source>
</evidence>
<feature type="domain" description="Glycosyltransferase 2-like" evidence="7">
    <location>
        <begin position="9"/>
        <end position="162"/>
    </location>
</feature>
<proteinExistence type="predicted"/>
<sequence>MSSTAPFLSVVVPAYRCAAYLQQCLHGLQASELPRASWELIVVDDGSPDNTADVARAAADRVLRVADGPRGPAHARNMGARAATGSVLVFIDADVVVAPGTLRGFAAHFAADPTLGAAFGAYDDAPAETDFISQYRNLLHRYVHTLHPGEADTFWAGCGAVRRDTFLAVGGFDAVRYPRPQIEDIELGYRLREAGARILLDPDLQGKHLKRWSFSNMVRTDLRERAIPWMHLILRRGEAMQRGPLNLRVREKLYTVFTAIAVAATFGALVFLNNALAYIAAFCVMIVLLGNAALLSWFGSRRGFFFAIGVAPLRLLYYAEAGLGAAWAIVTHKQQVGPVRLPPLAAYEQTAS</sequence>
<dbReference type="Gene3D" id="3.90.550.10">
    <property type="entry name" value="Spore Coat Polysaccharide Biosynthesis Protein SpsA, Chain A"/>
    <property type="match status" value="1"/>
</dbReference>
<evidence type="ECO:0000256" key="1">
    <source>
        <dbReference type="ARBA" id="ARBA00004236"/>
    </source>
</evidence>
<dbReference type="KEGG" id="ggr:HKW67_18395"/>
<organism evidence="8 9">
    <name type="scientific">Gemmatimonas groenlandica</name>
    <dbReference type="NCBI Taxonomy" id="2732249"/>
    <lineage>
        <taxon>Bacteria</taxon>
        <taxon>Pseudomonadati</taxon>
        <taxon>Gemmatimonadota</taxon>
        <taxon>Gemmatimonadia</taxon>
        <taxon>Gemmatimonadales</taxon>
        <taxon>Gemmatimonadaceae</taxon>
        <taxon>Gemmatimonas</taxon>
    </lineage>
</organism>
<dbReference type="AlphaFoldDB" id="A0A6M4IUA7"/>
<dbReference type="InterPro" id="IPR001173">
    <property type="entry name" value="Glyco_trans_2-like"/>
</dbReference>
<evidence type="ECO:0000256" key="5">
    <source>
        <dbReference type="ARBA" id="ARBA00023136"/>
    </source>
</evidence>
<gene>
    <name evidence="8" type="ORF">HKW67_18395</name>
</gene>
<dbReference type="EMBL" id="CP053085">
    <property type="protein sequence ID" value="QJR37339.1"/>
    <property type="molecule type" value="Genomic_DNA"/>
</dbReference>
<dbReference type="SUPFAM" id="SSF53448">
    <property type="entry name" value="Nucleotide-diphospho-sugar transferases"/>
    <property type="match status" value="1"/>
</dbReference>
<feature type="transmembrane region" description="Helical" evidence="6">
    <location>
        <begin position="278"/>
        <end position="298"/>
    </location>
</feature>
<keyword evidence="6" id="KW-1133">Transmembrane helix</keyword>
<dbReference type="Pfam" id="PF00535">
    <property type="entry name" value="Glycos_transf_2"/>
    <property type="match status" value="1"/>
</dbReference>
<dbReference type="GO" id="GO:0005886">
    <property type="term" value="C:plasma membrane"/>
    <property type="evidence" value="ECO:0007669"/>
    <property type="project" value="UniProtKB-SubCell"/>
</dbReference>
<keyword evidence="9" id="KW-1185">Reference proteome</keyword>
<evidence type="ECO:0000313" key="8">
    <source>
        <dbReference type="EMBL" id="QJR37339.1"/>
    </source>
</evidence>
<dbReference type="GO" id="GO:0016757">
    <property type="term" value="F:glycosyltransferase activity"/>
    <property type="evidence" value="ECO:0007669"/>
    <property type="project" value="UniProtKB-KW"/>
</dbReference>
<protein>
    <submittedName>
        <fullName evidence="8">Glycosyltransferase</fullName>
    </submittedName>
</protein>
<dbReference type="CDD" id="cd00761">
    <property type="entry name" value="Glyco_tranf_GTA_type"/>
    <property type="match status" value="1"/>
</dbReference>
<evidence type="ECO:0000256" key="2">
    <source>
        <dbReference type="ARBA" id="ARBA00022475"/>
    </source>
</evidence>
<evidence type="ECO:0000259" key="7">
    <source>
        <dbReference type="Pfam" id="PF00535"/>
    </source>
</evidence>